<comment type="caution">
    <text evidence="1">The sequence shown here is derived from an EMBL/GenBank/DDBJ whole genome shotgun (WGS) entry which is preliminary data.</text>
</comment>
<keyword evidence="2" id="KW-1185">Reference proteome</keyword>
<reference evidence="1" key="1">
    <citation type="journal article" date="2014" name="Int. J. Syst. Evol. Microbiol.">
        <title>Complete genome sequence of Corynebacterium casei LMG S-19264T (=DSM 44701T), isolated from a smear-ripened cheese.</title>
        <authorList>
            <consortium name="US DOE Joint Genome Institute (JGI-PGF)"/>
            <person name="Walter F."/>
            <person name="Albersmeier A."/>
            <person name="Kalinowski J."/>
            <person name="Ruckert C."/>
        </authorList>
    </citation>
    <scope>NUCLEOTIDE SEQUENCE</scope>
    <source>
        <strain evidence="1">NBRC 103034</strain>
    </source>
</reference>
<dbReference type="AlphaFoldDB" id="A0AA37S4G6"/>
<evidence type="ECO:0000313" key="1">
    <source>
        <dbReference type="EMBL" id="GLQ04019.1"/>
    </source>
</evidence>
<protein>
    <submittedName>
        <fullName evidence="1">Uncharacterized protein</fullName>
    </submittedName>
</protein>
<dbReference type="EMBL" id="BSNE01000020">
    <property type="protein sequence ID" value="GLQ04019.1"/>
    <property type="molecule type" value="Genomic_DNA"/>
</dbReference>
<name>A0AA37S4G6_9GAMM</name>
<gene>
    <name evidence="1" type="ORF">GCM10007914_29000</name>
</gene>
<proteinExistence type="predicted"/>
<reference evidence="1" key="2">
    <citation type="submission" date="2023-01" db="EMBL/GenBank/DDBJ databases">
        <title>Draft genome sequence of Pseudoalteromonas tetraodonis strain NBRC 103034.</title>
        <authorList>
            <person name="Sun Q."/>
            <person name="Mori K."/>
        </authorList>
    </citation>
    <scope>NUCLEOTIDE SEQUENCE</scope>
    <source>
        <strain evidence="1">NBRC 103034</strain>
    </source>
</reference>
<accession>A0AA37S4G6</accession>
<sequence>MLKVGVINKALNKVRLTIFVFMFMKIHFKLGYIITVNPFGGTKNTLNQISISKLFL</sequence>
<dbReference type="Proteomes" id="UP001161408">
    <property type="component" value="Unassembled WGS sequence"/>
</dbReference>
<organism evidence="1 2">
    <name type="scientific">Pseudoalteromonas tetraodonis GFC</name>
    <dbReference type="NCBI Taxonomy" id="1315271"/>
    <lineage>
        <taxon>Bacteria</taxon>
        <taxon>Pseudomonadati</taxon>
        <taxon>Pseudomonadota</taxon>
        <taxon>Gammaproteobacteria</taxon>
        <taxon>Alteromonadales</taxon>
        <taxon>Pseudoalteromonadaceae</taxon>
        <taxon>Pseudoalteromonas</taxon>
    </lineage>
</organism>
<evidence type="ECO:0000313" key="2">
    <source>
        <dbReference type="Proteomes" id="UP001161408"/>
    </source>
</evidence>